<dbReference type="EMBL" id="CP133594">
    <property type="protein sequence ID" value="WMW22735.1"/>
    <property type="molecule type" value="Genomic_DNA"/>
</dbReference>
<proteinExistence type="predicted"/>
<evidence type="ECO:0000313" key="1">
    <source>
        <dbReference type="EMBL" id="WMW22735.1"/>
    </source>
</evidence>
<dbReference type="Proteomes" id="UP001183006">
    <property type="component" value="Chromosome"/>
</dbReference>
<dbReference type="RefSeq" id="WP_309308850.1">
    <property type="nucleotide sequence ID" value="NZ_CP133594.1"/>
</dbReference>
<dbReference type="KEGG" id="mmav:RE476_02635"/>
<organism evidence="1 2">
    <name type="scientific">Methanolobus mangrovi</name>
    <dbReference type="NCBI Taxonomy" id="3072977"/>
    <lineage>
        <taxon>Archaea</taxon>
        <taxon>Methanobacteriati</taxon>
        <taxon>Methanobacteriota</taxon>
        <taxon>Stenosarchaea group</taxon>
        <taxon>Methanomicrobia</taxon>
        <taxon>Methanosarcinales</taxon>
        <taxon>Methanosarcinaceae</taxon>
        <taxon>Methanolobus</taxon>
    </lineage>
</organism>
<keyword evidence="2" id="KW-1185">Reference proteome</keyword>
<gene>
    <name evidence="1" type="ORF">RE476_02635</name>
</gene>
<accession>A0AA51UGJ7</accession>
<dbReference type="GeneID" id="84229002"/>
<dbReference type="AlphaFoldDB" id="A0AA51UGJ7"/>
<evidence type="ECO:0000313" key="2">
    <source>
        <dbReference type="Proteomes" id="UP001183006"/>
    </source>
</evidence>
<protein>
    <submittedName>
        <fullName evidence="1">Uncharacterized protein</fullName>
    </submittedName>
</protein>
<name>A0AA51UGJ7_9EURY</name>
<sequence>MKNPRTGSEYTIELKRIDNTGKVTEITTIHPDGTETTKRPQEENK</sequence>
<reference evidence="1" key="1">
    <citation type="submission" date="2023-08" db="EMBL/GenBank/DDBJ databases">
        <title>Methanolobus mangrovi sp. nov. and Methanolobus sediminis sp. nov, two novel methylotrophic methanogens isolated from mangrove sediments in China.</title>
        <authorList>
            <person name="Zhou J."/>
        </authorList>
    </citation>
    <scope>NUCLEOTIDE SEQUENCE</scope>
    <source>
        <strain evidence="1">FTZ2</strain>
    </source>
</reference>